<dbReference type="InterPro" id="IPR026960">
    <property type="entry name" value="RVT-Znf"/>
</dbReference>
<dbReference type="EnsemblPlants" id="evm.model.01.1518">
    <property type="protein sequence ID" value="cds.evm.model.01.1518"/>
    <property type="gene ID" value="evm.TU.01.1518"/>
</dbReference>
<dbReference type="Pfam" id="PF13966">
    <property type="entry name" value="zf-RVT"/>
    <property type="match status" value="1"/>
</dbReference>
<dbReference type="InterPro" id="IPR000477">
    <property type="entry name" value="RT_dom"/>
</dbReference>
<evidence type="ECO:0000313" key="3">
    <source>
        <dbReference type="Proteomes" id="UP000596661"/>
    </source>
</evidence>
<feature type="domain" description="Reverse transcriptase" evidence="1">
    <location>
        <begin position="1"/>
        <end position="273"/>
    </location>
</feature>
<dbReference type="EMBL" id="UZAU01000033">
    <property type="status" value="NOT_ANNOTATED_CDS"/>
    <property type="molecule type" value="Genomic_DNA"/>
</dbReference>
<name>A0A803NHF6_CANSA</name>
<evidence type="ECO:0000259" key="1">
    <source>
        <dbReference type="PROSITE" id="PS50878"/>
    </source>
</evidence>
<dbReference type="PANTHER" id="PTHR46890:SF48">
    <property type="entry name" value="RNA-DIRECTED DNA POLYMERASE"/>
    <property type="match status" value="1"/>
</dbReference>
<keyword evidence="3" id="KW-1185">Reference proteome</keyword>
<sequence>MHKGVNATNIVLIPKVQNPKRTNHFWPISLCNVMYKVISKIIVNRIKPILPKLIYPTQAAFVPGRNIQDNNVLVQEIIHSFNRKRGKEGFFAIKIDLMKAYDKLSWGAINQVLSCFGIPMKFRNWISQCVSTTTLSICLNGGQVGTINPSCDLRQGDPLSPYLFIWTAEILSRLLNCALDKNNIKGIRLSRGGPILSHIFFADDLILVGRANVDEVRGYWQCLESFCSWFGQQVNKLKTSIFFSKNTPRGLRQEIKDMLAGRATLIKSVGLSMPMYAMQNTKLSNRMASRIDSMVRDFWWGFEKDNHGLYLKAWDKLCLPKSLGGLGFRKTREMNRAFLAKWGWNILNGSQSLCCRVLTAKYLRGKEFLNCASKSSDSWFGKNVIKSRTILEKGACKIVADGRETRIWEDPWIPHLKDFKPKPRTSNTGVHTFVADLISSDGRWDVHKHNSLFDRVTVLAILRGGIPSGLGQESGFGHLKRMGISPANLLISLSRWRELPNVFWLLPFWNKLWNSKVLERHKVLWLCILSNALPLRSVINKRFHIEEVRCPLCGREEETVEHLFLTCDIALHVWLSSPWDLRATIFPVPAPCLEQCWSPPPQGWIKLNCDVRVGLDSMCLAAMARNHLGEVVKVHTACWISLMRFVGKRRLAVWPSLQP</sequence>
<evidence type="ECO:0000313" key="2">
    <source>
        <dbReference type="EnsemblPlants" id="cds.evm.model.01.1518"/>
    </source>
</evidence>
<reference evidence="2" key="1">
    <citation type="submission" date="2018-11" db="EMBL/GenBank/DDBJ databases">
        <authorList>
            <person name="Grassa J C."/>
        </authorList>
    </citation>
    <scope>NUCLEOTIDE SEQUENCE [LARGE SCALE GENOMIC DNA]</scope>
</reference>
<dbReference type="CDD" id="cd01650">
    <property type="entry name" value="RT_nLTR_like"/>
    <property type="match status" value="1"/>
</dbReference>
<protein>
    <recommendedName>
        <fullName evidence="1">Reverse transcriptase domain-containing protein</fullName>
    </recommendedName>
</protein>
<dbReference type="PROSITE" id="PS50878">
    <property type="entry name" value="RT_POL"/>
    <property type="match status" value="1"/>
</dbReference>
<dbReference type="Pfam" id="PF00078">
    <property type="entry name" value="RVT_1"/>
    <property type="match status" value="1"/>
</dbReference>
<organism evidence="2 3">
    <name type="scientific">Cannabis sativa</name>
    <name type="common">Hemp</name>
    <name type="synonym">Marijuana</name>
    <dbReference type="NCBI Taxonomy" id="3483"/>
    <lineage>
        <taxon>Eukaryota</taxon>
        <taxon>Viridiplantae</taxon>
        <taxon>Streptophyta</taxon>
        <taxon>Embryophyta</taxon>
        <taxon>Tracheophyta</taxon>
        <taxon>Spermatophyta</taxon>
        <taxon>Magnoliopsida</taxon>
        <taxon>eudicotyledons</taxon>
        <taxon>Gunneridae</taxon>
        <taxon>Pentapetalae</taxon>
        <taxon>rosids</taxon>
        <taxon>fabids</taxon>
        <taxon>Rosales</taxon>
        <taxon>Cannabaceae</taxon>
        <taxon>Cannabis</taxon>
    </lineage>
</organism>
<dbReference type="OMA" id="INWNTIC"/>
<dbReference type="InterPro" id="IPR052343">
    <property type="entry name" value="Retrotransposon-Effector_Assoc"/>
</dbReference>
<dbReference type="AlphaFoldDB" id="A0A803NHF6"/>
<proteinExistence type="predicted"/>
<dbReference type="Gramene" id="evm.model.01.1518">
    <property type="protein sequence ID" value="cds.evm.model.01.1518"/>
    <property type="gene ID" value="evm.TU.01.1518"/>
</dbReference>
<dbReference type="Proteomes" id="UP000596661">
    <property type="component" value="Chromosome 1"/>
</dbReference>
<reference evidence="2" key="2">
    <citation type="submission" date="2021-03" db="UniProtKB">
        <authorList>
            <consortium name="EnsemblPlants"/>
        </authorList>
    </citation>
    <scope>IDENTIFICATION</scope>
</reference>
<accession>A0A803NHF6</accession>
<dbReference type="PANTHER" id="PTHR46890">
    <property type="entry name" value="NON-LTR RETROLELEMENT REVERSE TRANSCRIPTASE-LIKE PROTEIN-RELATED"/>
    <property type="match status" value="1"/>
</dbReference>